<evidence type="ECO:0000256" key="2">
    <source>
        <dbReference type="ARBA" id="ARBA00022840"/>
    </source>
</evidence>
<dbReference type="EMBL" id="CP002816">
    <property type="protein sequence ID" value="AEH92039.1"/>
    <property type="molecule type" value="Genomic_DNA"/>
</dbReference>
<dbReference type="SMART" id="SM00382">
    <property type="entry name" value="AAA"/>
    <property type="match status" value="2"/>
</dbReference>
<dbReference type="PANTHER" id="PTHR11638">
    <property type="entry name" value="ATP-DEPENDENT CLP PROTEASE"/>
    <property type="match status" value="1"/>
</dbReference>
<dbReference type="InterPro" id="IPR003593">
    <property type="entry name" value="AAA+_ATPase"/>
</dbReference>
<gene>
    <name evidence="7" type="primary">clpB</name>
    <name evidence="7" type="ordered locus">LMM7_1034</name>
</gene>
<evidence type="ECO:0000256" key="4">
    <source>
        <dbReference type="RuleBase" id="RU004432"/>
    </source>
</evidence>
<dbReference type="Pfam" id="PF10431">
    <property type="entry name" value="ClpB_D2-small"/>
    <property type="match status" value="1"/>
</dbReference>
<dbReference type="InterPro" id="IPR001943">
    <property type="entry name" value="UVR_dom"/>
</dbReference>
<evidence type="ECO:0000256" key="5">
    <source>
        <dbReference type="SAM" id="MobiDB-lite"/>
    </source>
</evidence>
<dbReference type="SMART" id="SM01086">
    <property type="entry name" value="ClpB_D2-small"/>
    <property type="match status" value="1"/>
</dbReference>
<dbReference type="RefSeq" id="WP_012581608.1">
    <property type="nucleotide sequence ID" value="NC_017537.1"/>
</dbReference>
<dbReference type="PROSITE" id="PS00871">
    <property type="entry name" value="CLPAB_2"/>
    <property type="match status" value="1"/>
</dbReference>
<feature type="domain" description="UVR" evidence="6">
    <location>
        <begin position="344"/>
        <end position="379"/>
    </location>
</feature>
<evidence type="ECO:0000256" key="1">
    <source>
        <dbReference type="ARBA" id="ARBA00022741"/>
    </source>
</evidence>
<dbReference type="SUPFAM" id="SSF52540">
    <property type="entry name" value="P-loop containing nucleoside triphosphate hydrolases"/>
    <property type="match status" value="2"/>
</dbReference>
<accession>A0A0E0UUN1</accession>
<keyword evidence="7" id="KW-0645">Protease</keyword>
<dbReference type="InterPro" id="IPR041546">
    <property type="entry name" value="ClpA/ClpB_AAA_lid"/>
</dbReference>
<dbReference type="InterPro" id="IPR019489">
    <property type="entry name" value="Clp_ATPase_C"/>
</dbReference>
<dbReference type="InterPro" id="IPR027417">
    <property type="entry name" value="P-loop_NTPase"/>
</dbReference>
<name>A0A0E0UUN1_LISMM</name>
<proteinExistence type="inferred from homology"/>
<dbReference type="Pfam" id="PF00004">
    <property type="entry name" value="AAA"/>
    <property type="match status" value="1"/>
</dbReference>
<comment type="similarity">
    <text evidence="4">Belongs to the ClpA/ClpB family.</text>
</comment>
<dbReference type="PROSITE" id="PS50151">
    <property type="entry name" value="UVR"/>
    <property type="match status" value="1"/>
</dbReference>
<dbReference type="GO" id="GO:0006508">
    <property type="term" value="P:proteolysis"/>
    <property type="evidence" value="ECO:0007669"/>
    <property type="project" value="UniProtKB-KW"/>
</dbReference>
<dbReference type="CDD" id="cd00009">
    <property type="entry name" value="AAA"/>
    <property type="match status" value="1"/>
</dbReference>
<dbReference type="InterPro" id="IPR036876">
    <property type="entry name" value="UVR_dom_sf"/>
</dbReference>
<evidence type="ECO:0000313" key="8">
    <source>
        <dbReference type="Proteomes" id="UP000000486"/>
    </source>
</evidence>
<dbReference type="PRINTS" id="PR00300">
    <property type="entry name" value="CLPPROTEASEA"/>
</dbReference>
<keyword evidence="2 4" id="KW-0067">ATP-binding</keyword>
<evidence type="ECO:0000259" key="6">
    <source>
        <dbReference type="PROSITE" id="PS50151"/>
    </source>
</evidence>
<dbReference type="GO" id="GO:0005524">
    <property type="term" value="F:ATP binding"/>
    <property type="evidence" value="ECO:0007669"/>
    <property type="project" value="UniProtKB-KW"/>
</dbReference>
<dbReference type="HOGENOM" id="CLU_005070_4_3_9"/>
<dbReference type="Pfam" id="PF07724">
    <property type="entry name" value="AAA_2"/>
    <property type="match status" value="1"/>
</dbReference>
<keyword evidence="1 4" id="KW-0547">Nucleotide-binding</keyword>
<dbReference type="PANTHER" id="PTHR11638:SF175">
    <property type="entry name" value="ATP-DEPENDENT CLP PROTEASE, ATP-BINDING SUBUNIT CLPC"/>
    <property type="match status" value="1"/>
</dbReference>
<dbReference type="InterPro" id="IPR003959">
    <property type="entry name" value="ATPase_AAA_core"/>
</dbReference>
<dbReference type="KEGG" id="lmq:LMM7_1034"/>
<dbReference type="InterPro" id="IPR001270">
    <property type="entry name" value="ClpA/B"/>
</dbReference>
<dbReference type="PROSITE" id="PS00870">
    <property type="entry name" value="CLPAB_1"/>
    <property type="match status" value="1"/>
</dbReference>
<keyword evidence="3 4" id="KW-0143">Chaperone</keyword>
<dbReference type="Proteomes" id="UP000000486">
    <property type="component" value="Chromosome"/>
</dbReference>
<dbReference type="FunFam" id="3.40.50.300:FF:000025">
    <property type="entry name" value="ATP-dependent Clp protease subunit"/>
    <property type="match status" value="1"/>
</dbReference>
<evidence type="ECO:0000313" key="7">
    <source>
        <dbReference type="EMBL" id="AEH92039.1"/>
    </source>
</evidence>
<dbReference type="AlphaFoldDB" id="A0A0E0UUN1"/>
<protein>
    <submittedName>
        <fullName evidence="7">Clp protease ATP-binding subunit</fullName>
    </submittedName>
</protein>
<evidence type="ECO:0000256" key="3">
    <source>
        <dbReference type="ARBA" id="ARBA00023186"/>
    </source>
</evidence>
<dbReference type="InterPro" id="IPR028299">
    <property type="entry name" value="ClpA/B_CS2"/>
</dbReference>
<dbReference type="FunFam" id="3.40.50.300:FF:000010">
    <property type="entry name" value="Chaperone clpB 1, putative"/>
    <property type="match status" value="1"/>
</dbReference>
<dbReference type="PATRIC" id="fig|1030009.3.peg.1021"/>
<dbReference type="InterPro" id="IPR018368">
    <property type="entry name" value="ClpA/B_CS1"/>
</dbReference>
<keyword evidence="7" id="KW-0378">Hydrolase</keyword>
<organism evidence="7 8">
    <name type="scientific">Listeria monocytogenes serotype 4a (strain M7)</name>
    <dbReference type="NCBI Taxonomy" id="1030009"/>
    <lineage>
        <taxon>Bacteria</taxon>
        <taxon>Bacillati</taxon>
        <taxon>Bacillota</taxon>
        <taxon>Bacilli</taxon>
        <taxon>Bacillales</taxon>
        <taxon>Listeriaceae</taxon>
        <taxon>Listeria</taxon>
    </lineage>
</organism>
<reference evidence="7 8" key="1">
    <citation type="journal article" date="2011" name="J. Bacteriol.">
        <title>Genome sequence of the nonpathogenic Listeria monocytogenes serovar 4a strain M7.</title>
        <authorList>
            <person name="Chen J."/>
            <person name="Xia Y."/>
            <person name="Cheng C."/>
            <person name="Fang C."/>
            <person name="Shan Y."/>
            <person name="Jin G."/>
            <person name="Fang W."/>
        </authorList>
    </citation>
    <scope>NUCLEOTIDE SEQUENCE [LARGE SCALE GENOMIC DNA]</scope>
    <source>
        <strain evidence="7 8">M7</strain>
    </source>
</reference>
<feature type="region of interest" description="Disordered" evidence="5">
    <location>
        <begin position="65"/>
        <end position="89"/>
    </location>
</feature>
<dbReference type="GO" id="GO:0016887">
    <property type="term" value="F:ATP hydrolysis activity"/>
    <property type="evidence" value="ECO:0007669"/>
    <property type="project" value="InterPro"/>
</dbReference>
<dbReference type="SUPFAM" id="SSF46600">
    <property type="entry name" value="C-terminal UvrC-binding domain of UvrB"/>
    <property type="match status" value="1"/>
</dbReference>
<feature type="compositionally biased region" description="Polar residues" evidence="5">
    <location>
        <begin position="65"/>
        <end position="85"/>
    </location>
</feature>
<dbReference type="Gene3D" id="1.10.8.60">
    <property type="match status" value="2"/>
</dbReference>
<dbReference type="Pfam" id="PF17871">
    <property type="entry name" value="AAA_lid_9"/>
    <property type="match status" value="1"/>
</dbReference>
<dbReference type="GO" id="GO:0005737">
    <property type="term" value="C:cytoplasm"/>
    <property type="evidence" value="ECO:0007669"/>
    <property type="project" value="TreeGrafter"/>
</dbReference>
<dbReference type="Gene3D" id="3.40.50.300">
    <property type="entry name" value="P-loop containing nucleotide triphosphate hydrolases"/>
    <property type="match status" value="2"/>
</dbReference>
<sequence>MNCEKCNQNPATIQLYMNINGKRVEMPLCASCYAEVRNQANFGANEFPGASGSPFDDIFRQLSGAASQANREQRSQANAQVQTQTAGGGNGLLDEFGTNLTDMAKNEQLDPVIGRDKEIKRVIEILNRRNKNNPVLIGEPGVGKTAVVEGLANAIVAGEVPSKLMNKEVILLDVASLVSGTGIRGQFEERMKQLIKELQERKNTILFIDEVHTIVGAGSAEGSMDAGNILKPALARGDLQMIGATTLKEYRTIEKDAALERRFQPVTVSEPSTKETLTILNGLKPKYEDFHEVVYSPEALSAAVELSARYIQDRHLPDKAIDLMDEVGSKYNLSIEKLDENTVSERVARLEEEKNQALQMEDYEKAAKVRDEITRLEENKTSNSFSERPVIQASDIQAIIEEKTGIPVGRLQEDEQSKMKNLESNLTGKVIGQEDAVRKVAKAIRRSRVGLKSKNRPIGSFLFVGPTGVGKTELGRTLARELFGTSEAMIRLDMSEFMEKHSVSKLIGSPPGYVGHEEAGQLTEKVRRNPYSIILLDEIEKAHPDVQHMFLQILEDGRLTDSQGRTVSFKDTVIIMTSNAGATDTEASVGFNTTTESKLEKGSDILAKLGAYFKPEFLNRLDSVIEFKSLEKDDLVQIIDLMLVDLNEMLAQEDVTIDVSKEVKEHLIDLGYDPKFGARPLRRTIQEHLEDAIADSLIEQPEAKHLVATLNDNKEITITEQVTV</sequence>
<dbReference type="InterPro" id="IPR050130">
    <property type="entry name" value="ClpA_ClpB"/>
</dbReference>
<dbReference type="Gene3D" id="4.10.860.10">
    <property type="entry name" value="UVR domain"/>
    <property type="match status" value="1"/>
</dbReference>
<dbReference type="GO" id="GO:0008233">
    <property type="term" value="F:peptidase activity"/>
    <property type="evidence" value="ECO:0007669"/>
    <property type="project" value="UniProtKB-KW"/>
</dbReference>
<dbReference type="GO" id="GO:0034605">
    <property type="term" value="P:cellular response to heat"/>
    <property type="evidence" value="ECO:0007669"/>
    <property type="project" value="TreeGrafter"/>
</dbReference>
<dbReference type="CDD" id="cd19499">
    <property type="entry name" value="RecA-like_ClpB_Hsp104-like"/>
    <property type="match status" value="1"/>
</dbReference>